<dbReference type="RefSeq" id="WP_039458458.1">
    <property type="nucleotide sequence ID" value="NZ_PELM01000084.1"/>
</dbReference>
<name>A0A430R9J0_THESC</name>
<dbReference type="AlphaFoldDB" id="A0A430R9J0"/>
<comment type="caution">
    <text evidence="4">The sequence shown here is derived from an EMBL/GenBank/DDBJ whole genome shotgun (WGS) entry which is preliminary data.</text>
</comment>
<protein>
    <submittedName>
        <fullName evidence="4">Prepilin-type cleavage/methylation domain-containing protein</fullName>
    </submittedName>
</protein>
<keyword evidence="2" id="KW-0472">Membrane</keyword>
<dbReference type="GO" id="GO:0009279">
    <property type="term" value="C:cell outer membrane"/>
    <property type="evidence" value="ECO:0007669"/>
    <property type="project" value="UniProtKB-SubCell"/>
</dbReference>
<accession>A0A430R9J0</accession>
<evidence type="ECO:0000256" key="1">
    <source>
        <dbReference type="ARBA" id="ARBA00004442"/>
    </source>
</evidence>
<evidence type="ECO:0000256" key="3">
    <source>
        <dbReference type="SAM" id="MobiDB-lite"/>
    </source>
</evidence>
<gene>
    <name evidence="4" type="ORF">CSW50_03665</name>
</gene>
<evidence type="ECO:0000313" key="4">
    <source>
        <dbReference type="EMBL" id="RTH04060.1"/>
    </source>
</evidence>
<proteinExistence type="predicted"/>
<dbReference type="Pfam" id="PF07963">
    <property type="entry name" value="N_methyl"/>
    <property type="match status" value="1"/>
</dbReference>
<sequence>MRKNPGLTLLEVLIALSILSLVLLAFNAVLVSSLRQTSVSGARTQAVQILNYVGRRIVGGDAALLPGSTPITYGYGTLRQAFPDLPQEARFANPDLYRVVVSNLGAPSWTSSLGVSLNEYRIQVCWRQSGQEYCTEGRTFSAPPAASGSPPPPLEGVN</sequence>
<dbReference type="InterPro" id="IPR012902">
    <property type="entry name" value="N_methyl_site"/>
</dbReference>
<reference evidence="4 5" key="1">
    <citation type="journal article" date="2019" name="Extremophiles">
        <title>Biogeography of thermophiles and predominance of Thermus scotoductus in domestic water heaters.</title>
        <authorList>
            <person name="Wilpiszeski R.L."/>
            <person name="Zhang Z."/>
            <person name="House C.H."/>
        </authorList>
    </citation>
    <scope>NUCLEOTIDE SEQUENCE [LARGE SCALE GENOMIC DNA]</scope>
    <source>
        <strain evidence="4 5">38_S38</strain>
    </source>
</reference>
<comment type="subcellular location">
    <subcellularLocation>
        <location evidence="1">Cell outer membrane</location>
    </subcellularLocation>
</comment>
<dbReference type="EMBL" id="PELM01000084">
    <property type="protein sequence ID" value="RTH04060.1"/>
    <property type="molecule type" value="Genomic_DNA"/>
</dbReference>
<organism evidence="4 5">
    <name type="scientific">Thermus scotoductus</name>
    <dbReference type="NCBI Taxonomy" id="37636"/>
    <lineage>
        <taxon>Bacteria</taxon>
        <taxon>Thermotogati</taxon>
        <taxon>Deinococcota</taxon>
        <taxon>Deinococci</taxon>
        <taxon>Thermales</taxon>
        <taxon>Thermaceae</taxon>
        <taxon>Thermus</taxon>
    </lineage>
</organism>
<keyword evidence="2" id="KW-0998">Cell outer membrane</keyword>
<evidence type="ECO:0000256" key="2">
    <source>
        <dbReference type="ARBA" id="ARBA00023237"/>
    </source>
</evidence>
<dbReference type="NCBIfam" id="TIGR02532">
    <property type="entry name" value="IV_pilin_GFxxxE"/>
    <property type="match status" value="1"/>
</dbReference>
<feature type="region of interest" description="Disordered" evidence="3">
    <location>
        <begin position="137"/>
        <end position="158"/>
    </location>
</feature>
<feature type="compositionally biased region" description="Pro residues" evidence="3">
    <location>
        <begin position="149"/>
        <end position="158"/>
    </location>
</feature>
<evidence type="ECO:0000313" key="5">
    <source>
        <dbReference type="Proteomes" id="UP000288082"/>
    </source>
</evidence>
<dbReference type="Proteomes" id="UP000288082">
    <property type="component" value="Unassembled WGS sequence"/>
</dbReference>